<dbReference type="HAMAP" id="MF_01875">
    <property type="entry name" value="Prokaryotic_Ku"/>
    <property type="match status" value="1"/>
</dbReference>
<keyword evidence="2" id="KW-0227">DNA damage</keyword>
<dbReference type="PANTHER" id="PTHR41251">
    <property type="entry name" value="NON-HOMOLOGOUS END JOINING PROTEIN KU"/>
    <property type="match status" value="1"/>
</dbReference>
<keyword evidence="1 2" id="KW-0238">DNA-binding</keyword>
<organism evidence="5 6">
    <name type="scientific">Rhodoferax ferrireducens</name>
    <dbReference type="NCBI Taxonomy" id="192843"/>
    <lineage>
        <taxon>Bacteria</taxon>
        <taxon>Pseudomonadati</taxon>
        <taxon>Pseudomonadota</taxon>
        <taxon>Betaproteobacteria</taxon>
        <taxon>Burkholderiales</taxon>
        <taxon>Comamonadaceae</taxon>
        <taxon>Rhodoferax</taxon>
    </lineage>
</organism>
<comment type="subunit">
    <text evidence="2">Homodimer. Interacts with LigD.</text>
</comment>
<evidence type="ECO:0000256" key="1">
    <source>
        <dbReference type="ARBA" id="ARBA00023125"/>
    </source>
</evidence>
<comment type="function">
    <text evidence="2">With LigD forms a non-homologous end joining (NHEJ) DNA repair enzyme, which repairs dsDNA breaks with reduced fidelity. Binds linear dsDNA with 5'- and 3'- overhangs but not closed circular dsDNA nor ssDNA. Recruits and stimulates the ligase activity of LigD.</text>
</comment>
<evidence type="ECO:0000259" key="4">
    <source>
        <dbReference type="SMART" id="SM00559"/>
    </source>
</evidence>
<dbReference type="InterPro" id="IPR009187">
    <property type="entry name" value="Prok_Ku"/>
</dbReference>
<feature type="region of interest" description="Disordered" evidence="3">
    <location>
        <begin position="1"/>
        <end position="25"/>
    </location>
</feature>
<keyword evidence="2" id="KW-0234">DNA repair</keyword>
<dbReference type="Proteomes" id="UP001180487">
    <property type="component" value="Unassembled WGS sequence"/>
</dbReference>
<dbReference type="PIRSF" id="PIRSF006493">
    <property type="entry name" value="Prok_Ku"/>
    <property type="match status" value="1"/>
</dbReference>
<dbReference type="NCBIfam" id="TIGR02772">
    <property type="entry name" value="Ku_bact"/>
    <property type="match status" value="1"/>
</dbReference>
<name>A0ABU2C786_9BURK</name>
<comment type="caution">
    <text evidence="5">The sequence shown here is derived from an EMBL/GenBank/DDBJ whole genome shotgun (WGS) entry which is preliminary data.</text>
</comment>
<proteinExistence type="inferred from homology"/>
<feature type="region of interest" description="Disordered" evidence="3">
    <location>
        <begin position="287"/>
        <end position="334"/>
    </location>
</feature>
<evidence type="ECO:0000313" key="6">
    <source>
        <dbReference type="Proteomes" id="UP001180487"/>
    </source>
</evidence>
<dbReference type="SUPFAM" id="SSF100939">
    <property type="entry name" value="SPOC domain-like"/>
    <property type="match status" value="1"/>
</dbReference>
<gene>
    <name evidence="2" type="primary">ku</name>
    <name evidence="5" type="ORF">J2X19_001792</name>
</gene>
<evidence type="ECO:0000313" key="5">
    <source>
        <dbReference type="EMBL" id="MDR7377134.1"/>
    </source>
</evidence>
<dbReference type="CDD" id="cd00789">
    <property type="entry name" value="KU_like"/>
    <property type="match status" value="1"/>
</dbReference>
<sequence length="334" mass="36151">MARSKKPATPAPASPIDKDAGRAPTSTRSLWKGAISFGLVHVPIALYSATDESDLNFKMLDKRSMDPVGYKRINKKSGKEVPADSIVKGIEWEDGRFVLLTPEELEAAYPKTTHTIDIEAFVPIGEIPFVYLEKPYYTAPINRGQKVYALLRESLAASRKVGVAKVVIANKQHLALLMACGPALVLNLLRWGGEIRSWEALQLPPQGVKEAGIKDAEMAMATQLINEMTSSWNGDDFRDSFQLEIMRLVDSKAAAGKFEQVEKIESHEAPVSSNIIDLTELLKRSLSGKSKGAKTAPAKRAATTAAATRPKSIKTSSAAKAAPRNPAVSGKEAA</sequence>
<dbReference type="EMBL" id="JAVDXT010000001">
    <property type="protein sequence ID" value="MDR7377134.1"/>
    <property type="molecule type" value="Genomic_DNA"/>
</dbReference>
<protein>
    <recommendedName>
        <fullName evidence="2">Non-homologous end joining protein Ku</fullName>
    </recommendedName>
</protein>
<feature type="domain" description="Ku" evidence="4">
    <location>
        <begin position="78"/>
        <end position="206"/>
    </location>
</feature>
<feature type="compositionally biased region" description="Low complexity" evidence="3">
    <location>
        <begin position="293"/>
        <end position="322"/>
    </location>
</feature>
<dbReference type="Gene3D" id="2.40.290.10">
    <property type="match status" value="1"/>
</dbReference>
<evidence type="ECO:0000256" key="3">
    <source>
        <dbReference type="SAM" id="MobiDB-lite"/>
    </source>
</evidence>
<keyword evidence="6" id="KW-1185">Reference proteome</keyword>
<dbReference type="PANTHER" id="PTHR41251:SF1">
    <property type="entry name" value="NON-HOMOLOGOUS END JOINING PROTEIN KU"/>
    <property type="match status" value="1"/>
</dbReference>
<dbReference type="RefSeq" id="WP_310372596.1">
    <property type="nucleotide sequence ID" value="NZ_JAVDXT010000001.1"/>
</dbReference>
<accession>A0ABU2C786</accession>
<dbReference type="InterPro" id="IPR006164">
    <property type="entry name" value="DNA_bd_Ku70/Ku80"/>
</dbReference>
<dbReference type="InterPro" id="IPR016194">
    <property type="entry name" value="SPOC-like_C_dom_sf"/>
</dbReference>
<dbReference type="SMART" id="SM00559">
    <property type="entry name" value="Ku78"/>
    <property type="match status" value="1"/>
</dbReference>
<evidence type="ECO:0000256" key="2">
    <source>
        <dbReference type="HAMAP-Rule" id="MF_01875"/>
    </source>
</evidence>
<keyword evidence="2" id="KW-0233">DNA recombination</keyword>
<dbReference type="Pfam" id="PF02735">
    <property type="entry name" value="Ku"/>
    <property type="match status" value="1"/>
</dbReference>
<comment type="similarity">
    <text evidence="2">Belongs to the prokaryotic Ku family.</text>
</comment>
<reference evidence="5 6" key="1">
    <citation type="submission" date="2023-07" db="EMBL/GenBank/DDBJ databases">
        <title>Sorghum-associated microbial communities from plants grown in Nebraska, USA.</title>
        <authorList>
            <person name="Schachtman D."/>
        </authorList>
    </citation>
    <scope>NUCLEOTIDE SEQUENCE [LARGE SCALE GENOMIC DNA]</scope>
    <source>
        <strain evidence="5 6">BE313</strain>
    </source>
</reference>